<dbReference type="PANTHER" id="PTHR11941:SF54">
    <property type="entry name" value="ENOYL-COA HYDRATASE, MITOCHONDRIAL"/>
    <property type="match status" value="1"/>
</dbReference>
<dbReference type="InterPro" id="IPR014748">
    <property type="entry name" value="Enoyl-CoA_hydra_C"/>
</dbReference>
<dbReference type="AlphaFoldDB" id="A0A494TCU1"/>
<protein>
    <submittedName>
        <fullName evidence="3">Enoyl-CoA hydratase</fullName>
        <ecNumber evidence="3">4.2.1.17</ecNumber>
    </submittedName>
</protein>
<dbReference type="InterPro" id="IPR029045">
    <property type="entry name" value="ClpP/crotonase-like_dom_sf"/>
</dbReference>
<keyword evidence="3" id="KW-0614">Plasmid</keyword>
<dbReference type="PANTHER" id="PTHR11941">
    <property type="entry name" value="ENOYL-COA HYDRATASE-RELATED"/>
    <property type="match status" value="1"/>
</dbReference>
<dbReference type="Pfam" id="PF00378">
    <property type="entry name" value="ECH_1"/>
    <property type="match status" value="1"/>
</dbReference>
<sequence>MTSTFNNIVYETSDGIATITLNRPDKMNTFSIDTMLEFVAAIDATDADDDVRVVIITGAGNRAFCAGADLSQGAATFDYASQGRDRERLMVNGIYRDWGGWMSLRLFNSLKPIIAAVNGAAAGIGATLQTAMDIRLASTTAKYAFPFTRRGIVPEAGSTWFLPHIVGLPTALEWCFTGRQISAVEARDRGLVRSLHEPDDLMPAAREIAREIVDNTSPISVALTRQLLWRLAGAAHPMAAHMADSRAVHFRGPTADTKEGIASFLEKRKPHFPGKVSDGLPDIFPSWVEPEFH</sequence>
<dbReference type="RefSeq" id="WP_121150946.1">
    <property type="nucleotide sequence ID" value="NZ_CP032828.1"/>
</dbReference>
<organism evidence="3 4">
    <name type="scientific">Sphingomonas paeninsulae</name>
    <dbReference type="NCBI Taxonomy" id="2319844"/>
    <lineage>
        <taxon>Bacteria</taxon>
        <taxon>Pseudomonadati</taxon>
        <taxon>Pseudomonadota</taxon>
        <taxon>Alphaproteobacteria</taxon>
        <taxon>Sphingomonadales</taxon>
        <taxon>Sphingomonadaceae</taxon>
        <taxon>Sphingomonas</taxon>
    </lineage>
</organism>
<dbReference type="InterPro" id="IPR001753">
    <property type="entry name" value="Enoyl-CoA_hydra/iso"/>
</dbReference>
<dbReference type="CDD" id="cd06558">
    <property type="entry name" value="crotonase-like"/>
    <property type="match status" value="1"/>
</dbReference>
<dbReference type="GO" id="GO:0006635">
    <property type="term" value="P:fatty acid beta-oxidation"/>
    <property type="evidence" value="ECO:0007669"/>
    <property type="project" value="TreeGrafter"/>
</dbReference>
<dbReference type="SUPFAM" id="SSF52096">
    <property type="entry name" value="ClpP/crotonase"/>
    <property type="match status" value="1"/>
</dbReference>
<evidence type="ECO:0000256" key="2">
    <source>
        <dbReference type="ARBA" id="ARBA00023239"/>
    </source>
</evidence>
<gene>
    <name evidence="3" type="ORF">D3Y57_02205</name>
</gene>
<dbReference type="Proteomes" id="UP000276254">
    <property type="component" value="Plasmid unnamed1"/>
</dbReference>
<comment type="similarity">
    <text evidence="1">Belongs to the enoyl-CoA hydratase/isomerase family.</text>
</comment>
<dbReference type="OrthoDB" id="9777711at2"/>
<keyword evidence="2 3" id="KW-0456">Lyase</keyword>
<dbReference type="EC" id="4.2.1.17" evidence="3"/>
<evidence type="ECO:0000313" key="3">
    <source>
        <dbReference type="EMBL" id="AYJ84903.1"/>
    </source>
</evidence>
<reference evidence="3 4" key="1">
    <citation type="submission" date="2018-09" db="EMBL/GenBank/DDBJ databases">
        <title>Sphingomonas peninsula sp. nov., isolated from fildes peninsula, Antarctic soil.</title>
        <authorList>
            <person name="Yingchao G."/>
        </authorList>
    </citation>
    <scope>NUCLEOTIDE SEQUENCE [LARGE SCALE GENOMIC DNA]</scope>
    <source>
        <strain evidence="3 4">YZ-8</strain>
        <plasmid evidence="3 4">unnamed1</plasmid>
    </source>
</reference>
<evidence type="ECO:0000313" key="4">
    <source>
        <dbReference type="Proteomes" id="UP000276254"/>
    </source>
</evidence>
<geneLocation type="plasmid" evidence="3">
    <name>unnamed1</name>
</geneLocation>
<keyword evidence="4" id="KW-1185">Reference proteome</keyword>
<proteinExistence type="inferred from homology"/>
<accession>A0A494TCU1</accession>
<dbReference type="KEGG" id="spha:D3Y57_02205"/>
<dbReference type="EMBL" id="CP032828">
    <property type="protein sequence ID" value="AYJ84903.1"/>
    <property type="molecule type" value="Genomic_DNA"/>
</dbReference>
<dbReference type="Gene3D" id="1.10.12.10">
    <property type="entry name" value="Lyase 2-enoyl-coa Hydratase, Chain A, domain 2"/>
    <property type="match status" value="1"/>
</dbReference>
<dbReference type="NCBIfam" id="NF006109">
    <property type="entry name" value="PRK08260.1"/>
    <property type="match status" value="1"/>
</dbReference>
<dbReference type="Gene3D" id="3.90.226.10">
    <property type="entry name" value="2-enoyl-CoA Hydratase, Chain A, domain 1"/>
    <property type="match status" value="1"/>
</dbReference>
<dbReference type="GO" id="GO:0004300">
    <property type="term" value="F:enoyl-CoA hydratase activity"/>
    <property type="evidence" value="ECO:0007669"/>
    <property type="project" value="UniProtKB-EC"/>
</dbReference>
<evidence type="ECO:0000256" key="1">
    <source>
        <dbReference type="ARBA" id="ARBA00005254"/>
    </source>
</evidence>
<name>A0A494TCU1_SPHPE</name>